<dbReference type="EMBL" id="JAULJE010000009">
    <property type="protein sequence ID" value="KAK1339329.1"/>
    <property type="molecule type" value="Genomic_DNA"/>
</dbReference>
<dbReference type="Pfam" id="PF00200">
    <property type="entry name" value="Disintegrin"/>
    <property type="match status" value="1"/>
</dbReference>
<dbReference type="FunFam" id="4.10.70.10:FF:000001">
    <property type="entry name" value="Disintegrin and metalloproteinase domain-containing protein 22"/>
    <property type="match status" value="1"/>
</dbReference>
<dbReference type="InterPro" id="IPR001762">
    <property type="entry name" value="Disintegrin_dom"/>
</dbReference>
<comment type="caution">
    <text evidence="11">The sequence shown here is derived from an EMBL/GenBank/DDBJ whole genome shotgun (WGS) entry which is preliminary data.</text>
</comment>
<dbReference type="Pfam" id="PF08516">
    <property type="entry name" value="ADAM_CR"/>
    <property type="match status" value="1"/>
</dbReference>
<dbReference type="PROSITE" id="PS01186">
    <property type="entry name" value="EGF_2"/>
    <property type="match status" value="1"/>
</dbReference>
<dbReference type="InterPro" id="IPR024079">
    <property type="entry name" value="MetalloPept_cat_dom_sf"/>
</dbReference>
<evidence type="ECO:0000259" key="10">
    <source>
        <dbReference type="PROSITE" id="PS50215"/>
    </source>
</evidence>
<dbReference type="Proteomes" id="UP001177744">
    <property type="component" value="Unassembled WGS sequence"/>
</dbReference>
<evidence type="ECO:0008006" key="13">
    <source>
        <dbReference type="Google" id="ProtNLM"/>
    </source>
</evidence>
<dbReference type="PROSITE" id="PS50214">
    <property type="entry name" value="DISINTEGRIN_2"/>
    <property type="match status" value="1"/>
</dbReference>
<feature type="active site" evidence="7">
    <location>
        <position position="342"/>
    </location>
</feature>
<comment type="subcellular location">
    <subcellularLocation>
        <location evidence="1">Membrane</location>
        <topology evidence="1">Single-pass type I membrane protein</topology>
    </subcellularLocation>
</comment>
<dbReference type="GO" id="GO:1990913">
    <property type="term" value="C:sperm head plasma membrane"/>
    <property type="evidence" value="ECO:0007669"/>
    <property type="project" value="TreeGrafter"/>
</dbReference>
<feature type="binding site" evidence="7">
    <location>
        <position position="341"/>
    </location>
    <ligand>
        <name>Zn(2+)</name>
        <dbReference type="ChEBI" id="CHEBI:29105"/>
        <note>catalytic</note>
    </ligand>
</feature>
<dbReference type="InterPro" id="IPR006586">
    <property type="entry name" value="ADAM_Cys-rich"/>
</dbReference>
<feature type="signal peptide" evidence="8">
    <location>
        <begin position="1"/>
        <end position="31"/>
    </location>
</feature>
<dbReference type="SUPFAM" id="SSF57552">
    <property type="entry name" value="Blood coagulation inhibitor (disintegrin)"/>
    <property type="match status" value="1"/>
</dbReference>
<evidence type="ECO:0000256" key="2">
    <source>
        <dbReference type="ARBA" id="ARBA00022692"/>
    </source>
</evidence>
<evidence type="ECO:0000256" key="6">
    <source>
        <dbReference type="PROSITE-ProRule" id="PRU00068"/>
    </source>
</evidence>
<keyword evidence="5 7" id="KW-1015">Disulfide bond</keyword>
<dbReference type="PRINTS" id="PR00289">
    <property type="entry name" value="DISINTEGRIN"/>
</dbReference>
<comment type="caution">
    <text evidence="7">Lacks conserved residue(s) required for the propagation of feature annotation.</text>
</comment>
<dbReference type="GO" id="GO:0004222">
    <property type="term" value="F:metalloendopeptidase activity"/>
    <property type="evidence" value="ECO:0007669"/>
    <property type="project" value="InterPro"/>
</dbReference>
<feature type="disulfide bond" evidence="6">
    <location>
        <begin position="464"/>
        <end position="484"/>
    </location>
</feature>
<evidence type="ECO:0000313" key="11">
    <source>
        <dbReference type="EMBL" id="KAK1339329.1"/>
    </source>
</evidence>
<dbReference type="GO" id="GO:0008584">
    <property type="term" value="P:male gonad development"/>
    <property type="evidence" value="ECO:0007669"/>
    <property type="project" value="TreeGrafter"/>
</dbReference>
<evidence type="ECO:0000256" key="7">
    <source>
        <dbReference type="PROSITE-ProRule" id="PRU00276"/>
    </source>
</evidence>
<dbReference type="InterPro" id="IPR001590">
    <property type="entry name" value="Peptidase_M12B"/>
</dbReference>
<dbReference type="CDD" id="cd04269">
    <property type="entry name" value="ZnMc_adamalysin_II_like"/>
    <property type="match status" value="1"/>
</dbReference>
<feature type="domain" description="Disintegrin" evidence="9">
    <location>
        <begin position="406"/>
        <end position="492"/>
    </location>
</feature>
<dbReference type="SMART" id="SM00050">
    <property type="entry name" value="DISIN"/>
    <property type="match status" value="1"/>
</dbReference>
<gene>
    <name evidence="11" type="ORF">QTO34_020012</name>
</gene>
<dbReference type="SUPFAM" id="SSF55486">
    <property type="entry name" value="Metalloproteases ('zincins'), catalytic domain"/>
    <property type="match status" value="1"/>
</dbReference>
<keyword evidence="4" id="KW-0472">Membrane</keyword>
<evidence type="ECO:0000259" key="9">
    <source>
        <dbReference type="PROSITE" id="PS50214"/>
    </source>
</evidence>
<sequence length="826" mass="92409">MKAGEARVSMRIVILLLWLGVFLSPSCLSQARLSQHLSSPEVVVPLKVTSKGRGSQVPGWLSYSLRFGGQRHIVHMRVKKFLVSRHLPVFTYTDQHALQEDQPFVPDDCYYHGYVQGVPGSLVALSTCSGGFRGILQINDLAYEIEPIRHSTTFEHLVYKIDSDDVQFPPMRCGLTKKDVAHQQLGLEEAEKTILKQNSTDNWWAHSWFLELVVVVDRNFFIYSQSNFSKVQEDVYLVINIVDSIYQQLDTYVILIAIEIWNHENVFSMISIEQVLEDFAQWKQISLSRLQYDAAHIFIKNSLISTLGIAYVAGICRPPIDCAVNNFQEDPWYLFALTVAHELGHTLGMQHDQEFCWCGQSGCIMSAIRMPAERFTNCSYAAFTKTTLTQGSCLHNLPSTGETLMLKRCGNDVIEEGEECDCGSLKQCEQDPCCLLNCTLSPGSACAFGLCCKDCKFMPSGASCRPQISECDLPEWCNGTSHQCPEDGYVQDGIPCGDNAYCYKKSCNSRDKQCREIFGEDAKSASQECYKEINSQGSRFGHCGLNSTTYLKCNTSDIFCGRVQCENVRNIPHLRDHSALQHTLINGVTCWGVGHHLGINTPDIGQVKDGTMCGSRKICIQKKCVSLPLLSQVCLPETCNMKGICNNKHHCHCGYGWSPPYCLHRGYGGSVDSGPASARKVFFLGKEDTFLIVSIVNAIYQQLGTYVILIGIEIWNLGSVFPMISIKQVETASSCHQQNSVETRSMNMTFQSGAMEHPINAQKMEMPRPGFPVVTVPPVIKRDVMKLGKLLKISNILLQNLKRKRILLLVPPKLLGLFGNQKKFLL</sequence>
<keyword evidence="2" id="KW-0812">Transmembrane</keyword>
<dbReference type="Gene3D" id="4.10.70.10">
    <property type="entry name" value="Disintegrin domain"/>
    <property type="match status" value="1"/>
</dbReference>
<dbReference type="InterPro" id="IPR000742">
    <property type="entry name" value="EGF"/>
</dbReference>
<evidence type="ECO:0000256" key="4">
    <source>
        <dbReference type="ARBA" id="ARBA00023136"/>
    </source>
</evidence>
<evidence type="ECO:0000256" key="3">
    <source>
        <dbReference type="ARBA" id="ARBA00022989"/>
    </source>
</evidence>
<feature type="binding site" evidence="7">
    <location>
        <position position="345"/>
    </location>
    <ligand>
        <name>Zn(2+)</name>
        <dbReference type="ChEBI" id="CHEBI:29105"/>
        <note>catalytic</note>
    </ligand>
</feature>
<keyword evidence="12" id="KW-1185">Reference proteome</keyword>
<dbReference type="PROSITE" id="PS00427">
    <property type="entry name" value="DISINTEGRIN_1"/>
    <property type="match status" value="1"/>
</dbReference>
<dbReference type="GO" id="GO:0046872">
    <property type="term" value="F:metal ion binding"/>
    <property type="evidence" value="ECO:0007669"/>
    <property type="project" value="UniProtKB-KW"/>
</dbReference>
<feature type="non-terminal residue" evidence="11">
    <location>
        <position position="826"/>
    </location>
</feature>
<feature type="chain" id="PRO_5041227798" description="Disintegrin and metalloproteinase domain-containing protein 21" evidence="8">
    <location>
        <begin position="32"/>
        <end position="826"/>
    </location>
</feature>
<dbReference type="InterPro" id="IPR002870">
    <property type="entry name" value="Peptidase_M12B_N"/>
</dbReference>
<evidence type="ECO:0000256" key="8">
    <source>
        <dbReference type="SAM" id="SignalP"/>
    </source>
</evidence>
<proteinExistence type="predicted"/>
<feature type="binding site" evidence="7">
    <location>
        <position position="351"/>
    </location>
    <ligand>
        <name>Zn(2+)</name>
        <dbReference type="ChEBI" id="CHEBI:29105"/>
        <note>catalytic</note>
    </ligand>
</feature>
<keyword evidence="7" id="KW-0479">Metal-binding</keyword>
<keyword evidence="8" id="KW-0732">Signal</keyword>
<dbReference type="PANTHER" id="PTHR11905:SF116">
    <property type="entry name" value="DISINTEGRIN AND METALLOPROTEINASE DOMAIN-CONTAINING PROTEIN 21"/>
    <property type="match status" value="1"/>
</dbReference>
<dbReference type="AlphaFoldDB" id="A0AA40LPU4"/>
<dbReference type="GO" id="GO:0009897">
    <property type="term" value="C:external side of plasma membrane"/>
    <property type="evidence" value="ECO:0007669"/>
    <property type="project" value="TreeGrafter"/>
</dbReference>
<evidence type="ECO:0000313" key="12">
    <source>
        <dbReference type="Proteomes" id="UP001177744"/>
    </source>
</evidence>
<dbReference type="InterPro" id="IPR018358">
    <property type="entry name" value="Disintegrin_CS"/>
</dbReference>
<dbReference type="PROSITE" id="PS50215">
    <property type="entry name" value="ADAM_MEPRO"/>
    <property type="match status" value="1"/>
</dbReference>
<name>A0AA40LPU4_CNENI</name>
<dbReference type="Gene3D" id="3.40.390.10">
    <property type="entry name" value="Collagenase (Catalytic Domain)"/>
    <property type="match status" value="1"/>
</dbReference>
<dbReference type="GO" id="GO:0006508">
    <property type="term" value="P:proteolysis"/>
    <property type="evidence" value="ECO:0007669"/>
    <property type="project" value="InterPro"/>
</dbReference>
<keyword evidence="7" id="KW-0862">Zinc</keyword>
<dbReference type="FunFam" id="3.40.390.10:FF:000002">
    <property type="entry name" value="Disintegrin and metalloproteinase domain-containing protein 22"/>
    <property type="match status" value="1"/>
</dbReference>
<organism evidence="11 12">
    <name type="scientific">Cnephaeus nilssonii</name>
    <name type="common">Northern bat</name>
    <name type="synonym">Eptesicus nilssonii</name>
    <dbReference type="NCBI Taxonomy" id="3371016"/>
    <lineage>
        <taxon>Eukaryota</taxon>
        <taxon>Metazoa</taxon>
        <taxon>Chordata</taxon>
        <taxon>Craniata</taxon>
        <taxon>Vertebrata</taxon>
        <taxon>Euteleostomi</taxon>
        <taxon>Mammalia</taxon>
        <taxon>Eutheria</taxon>
        <taxon>Laurasiatheria</taxon>
        <taxon>Chiroptera</taxon>
        <taxon>Yangochiroptera</taxon>
        <taxon>Vespertilionidae</taxon>
        <taxon>Cnephaeus</taxon>
    </lineage>
</organism>
<evidence type="ECO:0000256" key="5">
    <source>
        <dbReference type="ARBA" id="ARBA00023157"/>
    </source>
</evidence>
<dbReference type="SMART" id="SM00608">
    <property type="entry name" value="ACR"/>
    <property type="match status" value="1"/>
</dbReference>
<feature type="disulfide bond" evidence="7">
    <location>
        <begin position="358"/>
        <end position="363"/>
    </location>
</feature>
<dbReference type="PANTHER" id="PTHR11905">
    <property type="entry name" value="ADAM A DISINTEGRIN AND METALLOPROTEASE DOMAIN"/>
    <property type="match status" value="1"/>
</dbReference>
<feature type="domain" description="Peptidase M12B" evidence="10">
    <location>
        <begin position="208"/>
        <end position="398"/>
    </location>
</feature>
<dbReference type="Pfam" id="PF01421">
    <property type="entry name" value="Reprolysin"/>
    <property type="match status" value="1"/>
</dbReference>
<dbReference type="Pfam" id="PF01562">
    <property type="entry name" value="Pep_M12B_propep"/>
    <property type="match status" value="1"/>
</dbReference>
<accession>A0AA40LPU4</accession>
<reference evidence="11" key="1">
    <citation type="submission" date="2023-06" db="EMBL/GenBank/DDBJ databases">
        <title>Reference genome for the Northern bat (Eptesicus nilssonii), a most northern bat species.</title>
        <authorList>
            <person name="Laine V.N."/>
            <person name="Pulliainen A.T."/>
            <person name="Lilley T.M."/>
        </authorList>
    </citation>
    <scope>NUCLEOTIDE SEQUENCE</scope>
    <source>
        <strain evidence="11">BLF_Eptnil</strain>
        <tissue evidence="11">Kidney</tissue>
    </source>
</reference>
<evidence type="ECO:0000256" key="1">
    <source>
        <dbReference type="ARBA" id="ARBA00004479"/>
    </source>
</evidence>
<dbReference type="InterPro" id="IPR034027">
    <property type="entry name" value="Reprolysin_adamalysin"/>
</dbReference>
<keyword evidence="3" id="KW-1133">Transmembrane helix</keyword>
<protein>
    <recommendedName>
        <fullName evidence="13">Disintegrin and metalloproteinase domain-containing protein 21</fullName>
    </recommendedName>
</protein>
<dbReference type="InterPro" id="IPR036436">
    <property type="entry name" value="Disintegrin_dom_sf"/>
</dbReference>